<feature type="domain" description="FtsK" evidence="4">
    <location>
        <begin position="205"/>
        <end position="392"/>
    </location>
</feature>
<name>A0A543CGS7_9ACTN</name>
<dbReference type="Pfam" id="PF01580">
    <property type="entry name" value="FtsK_SpoIIIE"/>
    <property type="match status" value="2"/>
</dbReference>
<keyword evidence="1 3" id="KW-0547">Nucleotide-binding</keyword>
<dbReference type="SUPFAM" id="SSF52540">
    <property type="entry name" value="P-loop containing nucleoside triphosphate hydrolases"/>
    <property type="match status" value="1"/>
</dbReference>
<evidence type="ECO:0000259" key="4">
    <source>
        <dbReference type="PROSITE" id="PS50901"/>
    </source>
</evidence>
<dbReference type="AlphaFoldDB" id="A0A543CGS7"/>
<evidence type="ECO:0000313" key="5">
    <source>
        <dbReference type="EMBL" id="TQL96127.1"/>
    </source>
</evidence>
<dbReference type="PANTHER" id="PTHR22683">
    <property type="entry name" value="SPORULATION PROTEIN RELATED"/>
    <property type="match status" value="1"/>
</dbReference>
<evidence type="ECO:0000313" key="6">
    <source>
        <dbReference type="Proteomes" id="UP000316096"/>
    </source>
</evidence>
<accession>A0A543CGS7</accession>
<keyword evidence="2 3" id="KW-0067">ATP-binding</keyword>
<dbReference type="PANTHER" id="PTHR22683:SF41">
    <property type="entry name" value="DNA TRANSLOCASE FTSK"/>
    <property type="match status" value="1"/>
</dbReference>
<dbReference type="InterPro" id="IPR002543">
    <property type="entry name" value="FtsK_dom"/>
</dbReference>
<sequence length="468" mass="51434">MGHRLPGCFLRTRRRPGRRLNGQTVTHTMYAALGFLAASAAGAWAWRHWLPRSFWYLVGFPLKTVRVYLTWRHVAYGCTLTRKRRVWRLSLDALPGLGTASVVIQERRRVRRVDIERAPRLGIMRPTVMGWRVRVRLHDGQIPDDYVKVTERLAHAWRVYAVRVVDSAPGSVTLLATMRDPLTTIDVTPETGDLLTVRPGRLENGRDWVIDFRTVPHWLNAGATQSGKSNLANAIIKGLAPQPIAIVGLDLKGGVEFTPYKPRLSALGTTRGECVGLLDDLVGVLTDRMRICREAGARNVWKLPDHARPTPIVVLVDEVAELFLMADKSEKDEIAKTATALLRIAQLGRAFAVYLIVCGQRIGSDLGPGVTALRSQLSGRICHRVNDPETANLTLGDMDPDALDAARAIAAETPGMAIVAGQDGSWHRARSVFVSEEDAEAAARQYAALAPAWADLVAVDTAPLTEAA</sequence>
<dbReference type="PROSITE" id="PS50901">
    <property type="entry name" value="FTSK"/>
    <property type="match status" value="1"/>
</dbReference>
<protein>
    <submittedName>
        <fullName evidence="5">S-DNA-T family DNA segregation ATPase FtsK/SpoIIIE</fullName>
    </submittedName>
</protein>
<evidence type="ECO:0000256" key="3">
    <source>
        <dbReference type="PROSITE-ProRule" id="PRU00289"/>
    </source>
</evidence>
<dbReference type="InterPro" id="IPR050206">
    <property type="entry name" value="FtsK/SpoIIIE/SftA"/>
</dbReference>
<evidence type="ECO:0000256" key="1">
    <source>
        <dbReference type="ARBA" id="ARBA00022741"/>
    </source>
</evidence>
<proteinExistence type="predicted"/>
<feature type="binding site" evidence="3">
    <location>
        <begin position="222"/>
        <end position="229"/>
    </location>
    <ligand>
        <name>ATP</name>
        <dbReference type="ChEBI" id="CHEBI:30616"/>
    </ligand>
</feature>
<dbReference type="Gene3D" id="3.40.50.300">
    <property type="entry name" value="P-loop containing nucleotide triphosphate hydrolases"/>
    <property type="match status" value="1"/>
</dbReference>
<evidence type="ECO:0000256" key="2">
    <source>
        <dbReference type="ARBA" id="ARBA00022840"/>
    </source>
</evidence>
<dbReference type="InterPro" id="IPR027417">
    <property type="entry name" value="P-loop_NTPase"/>
</dbReference>
<comment type="caution">
    <text evidence="5">The sequence shown here is derived from an EMBL/GenBank/DDBJ whole genome shotgun (WGS) entry which is preliminary data.</text>
</comment>
<gene>
    <name evidence="5" type="ORF">FB559_1648</name>
</gene>
<dbReference type="EMBL" id="VFOZ01000001">
    <property type="protein sequence ID" value="TQL96127.1"/>
    <property type="molecule type" value="Genomic_DNA"/>
</dbReference>
<organism evidence="5 6">
    <name type="scientific">Actinoallomurus bryophytorum</name>
    <dbReference type="NCBI Taxonomy" id="1490222"/>
    <lineage>
        <taxon>Bacteria</taxon>
        <taxon>Bacillati</taxon>
        <taxon>Actinomycetota</taxon>
        <taxon>Actinomycetes</taxon>
        <taxon>Streptosporangiales</taxon>
        <taxon>Thermomonosporaceae</taxon>
        <taxon>Actinoallomurus</taxon>
    </lineage>
</organism>
<reference evidence="5 6" key="1">
    <citation type="submission" date="2019-06" db="EMBL/GenBank/DDBJ databases">
        <title>Sequencing the genomes of 1000 actinobacteria strains.</title>
        <authorList>
            <person name="Klenk H.-P."/>
        </authorList>
    </citation>
    <scope>NUCLEOTIDE SEQUENCE [LARGE SCALE GENOMIC DNA]</scope>
    <source>
        <strain evidence="5 6">DSM 102200</strain>
    </source>
</reference>
<keyword evidence="6" id="KW-1185">Reference proteome</keyword>
<dbReference type="GO" id="GO:0003677">
    <property type="term" value="F:DNA binding"/>
    <property type="evidence" value="ECO:0007669"/>
    <property type="project" value="InterPro"/>
</dbReference>
<dbReference type="GO" id="GO:0005524">
    <property type="term" value="F:ATP binding"/>
    <property type="evidence" value="ECO:0007669"/>
    <property type="project" value="UniProtKB-UniRule"/>
</dbReference>
<dbReference type="Proteomes" id="UP000316096">
    <property type="component" value="Unassembled WGS sequence"/>
</dbReference>